<keyword evidence="7" id="KW-0675">Receptor</keyword>
<dbReference type="PANTHER" id="PTHR12300">
    <property type="entry name" value="HVA22-LIKE PROTEINS"/>
    <property type="match status" value="1"/>
</dbReference>
<dbReference type="GeneID" id="107448875"/>
<feature type="transmembrane region" description="Helical" evidence="6">
    <location>
        <begin position="72"/>
        <end position="91"/>
    </location>
</feature>
<dbReference type="InterPro" id="IPR004345">
    <property type="entry name" value="TB2_DP1_HVA22"/>
</dbReference>
<proteinExistence type="evidence at transcript level"/>
<dbReference type="EMBL" id="IAAA01001052">
    <property type="protein sequence ID" value="LAA00941.1"/>
    <property type="molecule type" value="mRNA"/>
</dbReference>
<evidence type="ECO:0000256" key="4">
    <source>
        <dbReference type="ARBA" id="ARBA00022989"/>
    </source>
</evidence>
<dbReference type="PANTHER" id="PTHR12300:SF161">
    <property type="entry name" value="RECEPTOR EXPRESSION-ENHANCING PROTEIN"/>
    <property type="match status" value="1"/>
</dbReference>
<evidence type="ECO:0000256" key="5">
    <source>
        <dbReference type="ARBA" id="ARBA00023136"/>
    </source>
</evidence>
<evidence type="ECO:0000256" key="2">
    <source>
        <dbReference type="ARBA" id="ARBA00008573"/>
    </source>
</evidence>
<evidence type="ECO:0000256" key="6">
    <source>
        <dbReference type="RuleBase" id="RU362006"/>
    </source>
</evidence>
<feature type="transmembrane region" description="Helical" evidence="6">
    <location>
        <begin position="41"/>
        <end position="66"/>
    </location>
</feature>
<protein>
    <recommendedName>
        <fullName evidence="6">Receptor expression-enhancing protein</fullName>
    </recommendedName>
</protein>
<organism evidence="7">
    <name type="scientific">Parasteatoda tepidariorum</name>
    <name type="common">Common house spider</name>
    <name type="synonym">Achaearanea tepidariorum</name>
    <dbReference type="NCBI Taxonomy" id="114398"/>
    <lineage>
        <taxon>Eukaryota</taxon>
        <taxon>Metazoa</taxon>
        <taxon>Ecdysozoa</taxon>
        <taxon>Arthropoda</taxon>
        <taxon>Chelicerata</taxon>
        <taxon>Arachnida</taxon>
        <taxon>Araneae</taxon>
        <taxon>Araneomorphae</taxon>
        <taxon>Entelegynae</taxon>
        <taxon>Araneoidea</taxon>
        <taxon>Theridiidae</taxon>
        <taxon>Parasteatoda</taxon>
    </lineage>
</organism>
<dbReference type="Pfam" id="PF03134">
    <property type="entry name" value="TB2_DP1_HVA22"/>
    <property type="match status" value="1"/>
</dbReference>
<dbReference type="AlphaFoldDB" id="A0A2L2XY96"/>
<evidence type="ECO:0000256" key="1">
    <source>
        <dbReference type="ARBA" id="ARBA00004141"/>
    </source>
</evidence>
<evidence type="ECO:0000256" key="3">
    <source>
        <dbReference type="ARBA" id="ARBA00022692"/>
    </source>
</evidence>
<dbReference type="OrthoDB" id="10009287at2759"/>
<dbReference type="KEGG" id="ptep:107448875"/>
<name>A0A2L2XY96_PARTP</name>
<feature type="transmembrane region" description="Helical" evidence="6">
    <location>
        <begin position="6"/>
        <end position="29"/>
    </location>
</feature>
<accession>A0A2L2XY96</accession>
<keyword evidence="3 6" id="KW-0812">Transmembrane</keyword>
<comment type="subcellular location">
    <subcellularLocation>
        <location evidence="1 6">Membrane</location>
        <topology evidence="1 6">Multi-pass membrane protein</topology>
    </subcellularLocation>
</comment>
<dbReference type="GO" id="GO:0016020">
    <property type="term" value="C:membrane"/>
    <property type="evidence" value="ECO:0007669"/>
    <property type="project" value="UniProtKB-SubCell"/>
</dbReference>
<keyword evidence="4 6" id="KW-1133">Transmembrane helix</keyword>
<dbReference type="RefSeq" id="XP_015919711.1">
    <property type="nucleotide sequence ID" value="XM_016064225.3"/>
</dbReference>
<comment type="similarity">
    <text evidence="2 6">Belongs to the DP1 family.</text>
</comment>
<dbReference type="OMA" id="RKHITER"/>
<keyword evidence="5 6" id="KW-0472">Membrane</keyword>
<sequence length="129" mass="15170">MPRNSSLLYYILYISIGFVYPAYCSLNALNTPDKKDDSIWLIYWIVFAIYTLLEVGLDMILFWLPLYSYLKLFFLLWCAAPIGKNGAYYIFKIFIEPFFRMYGGHINYYLTQVVETAKSSADYIPAYPK</sequence>
<reference evidence="7" key="1">
    <citation type="journal article" date="2016" name="Mol. Ecol. Resour.">
        <title>Evaluation of the impact of RNA preservation methods of spiders for de novo transcriptome assembly.</title>
        <authorList>
            <person name="Kono N."/>
            <person name="Nakamura H."/>
            <person name="Ito Y."/>
            <person name="Tomita M."/>
            <person name="Arakawa K."/>
        </authorList>
    </citation>
    <scope>NUCLEOTIDE SEQUENCE</scope>
    <source>
        <tissue evidence="7">Whole body</tissue>
    </source>
</reference>
<evidence type="ECO:0000313" key="7">
    <source>
        <dbReference type="EMBL" id="LAA00941.1"/>
    </source>
</evidence>